<proteinExistence type="inferred from homology"/>
<keyword evidence="2 4" id="KW-0472">Membrane</keyword>
<sequence length="299" mass="33766" precursor="true">MSNMTRIAAVLLAAALVLPVSGCAKNRVKGDAGYVARDVNTLYALAKKRLDQGDYELAAKLFDEVERQHPYSVWARRAQMMSAFSYYVAEKYPDAINSAQRFLTIHPGNKDAPYAHYLIAMSYYQQVNDVTREQRNTQLALDSFGELVRRYPESRYASDARLRMDLLNDHLAGKEMEVGRFYERSGHWLAANLRFRKVVEDFQTTSHTPEALERMVETYLALGIPQEAQKAAAVLGANYPGSKWYKRSYDLIQRHPPPQALQAQVRSEPRPAAAQLPPAQPVEQPPAETPEQPQAQPQG</sequence>
<feature type="region of interest" description="Disordered" evidence="5">
    <location>
        <begin position="256"/>
        <end position="299"/>
    </location>
</feature>
<name>A0ABT0RFG6_9SPHN</name>
<evidence type="ECO:0000256" key="1">
    <source>
        <dbReference type="ARBA" id="ARBA00022729"/>
    </source>
</evidence>
<feature type="compositionally biased region" description="Low complexity" evidence="5">
    <location>
        <begin position="289"/>
        <end position="299"/>
    </location>
</feature>
<comment type="caution">
    <text evidence="7">The sequence shown here is derived from an EMBL/GenBank/DDBJ whole genome shotgun (WGS) entry which is preliminary data.</text>
</comment>
<dbReference type="HAMAP" id="MF_00922">
    <property type="entry name" value="OM_assembly_BamD"/>
    <property type="match status" value="1"/>
</dbReference>
<organism evidence="7 8">
    <name type="scientific">Sphingomonas anseongensis</name>
    <dbReference type="NCBI Taxonomy" id="2908207"/>
    <lineage>
        <taxon>Bacteria</taxon>
        <taxon>Pseudomonadati</taxon>
        <taxon>Pseudomonadota</taxon>
        <taxon>Alphaproteobacteria</taxon>
        <taxon>Sphingomonadales</taxon>
        <taxon>Sphingomonadaceae</taxon>
        <taxon>Sphingomonas</taxon>
    </lineage>
</organism>
<dbReference type="CDD" id="cd15830">
    <property type="entry name" value="BamD"/>
    <property type="match status" value="1"/>
</dbReference>
<keyword evidence="1 4" id="KW-0732">Signal</keyword>
<evidence type="ECO:0000256" key="3">
    <source>
        <dbReference type="ARBA" id="ARBA00023237"/>
    </source>
</evidence>
<evidence type="ECO:0000256" key="5">
    <source>
        <dbReference type="SAM" id="MobiDB-lite"/>
    </source>
</evidence>
<evidence type="ECO:0000259" key="6">
    <source>
        <dbReference type="Pfam" id="PF13525"/>
    </source>
</evidence>
<feature type="chain" id="PRO_5044932589" description="Outer membrane protein assembly factor BamD" evidence="4">
    <location>
        <begin position="25"/>
        <end position="299"/>
    </location>
</feature>
<dbReference type="Gene3D" id="1.25.40.10">
    <property type="entry name" value="Tetratricopeptide repeat domain"/>
    <property type="match status" value="1"/>
</dbReference>
<comment type="subunit">
    <text evidence="4">Part of the Bam complex.</text>
</comment>
<comment type="subcellular location">
    <subcellularLocation>
        <location evidence="4">Cell outer membrane</location>
    </subcellularLocation>
</comment>
<evidence type="ECO:0000313" key="8">
    <source>
        <dbReference type="Proteomes" id="UP001165343"/>
    </source>
</evidence>
<dbReference type="InterPro" id="IPR011990">
    <property type="entry name" value="TPR-like_helical_dom_sf"/>
</dbReference>
<dbReference type="Pfam" id="PF13525">
    <property type="entry name" value="YfiO"/>
    <property type="match status" value="1"/>
</dbReference>
<accession>A0ABT0RFG6</accession>
<comment type="function">
    <text evidence="4">Part of the outer membrane protein assembly complex, which is involved in assembly and insertion of beta-barrel proteins into the outer membrane.</text>
</comment>
<evidence type="ECO:0000256" key="2">
    <source>
        <dbReference type="ARBA" id="ARBA00023136"/>
    </source>
</evidence>
<dbReference type="Proteomes" id="UP001165343">
    <property type="component" value="Unassembled WGS sequence"/>
</dbReference>
<gene>
    <name evidence="4 7" type="primary">bamD</name>
    <name evidence="7" type="ORF">LZ519_06830</name>
</gene>
<dbReference type="RefSeq" id="WP_249867953.1">
    <property type="nucleotide sequence ID" value="NZ_JAMGBC010000001.1"/>
</dbReference>
<dbReference type="EMBL" id="JAMGBC010000001">
    <property type="protein sequence ID" value="MCL6679030.1"/>
    <property type="molecule type" value="Genomic_DNA"/>
</dbReference>
<dbReference type="InterPro" id="IPR039565">
    <property type="entry name" value="BamD-like"/>
</dbReference>
<keyword evidence="8" id="KW-1185">Reference proteome</keyword>
<dbReference type="NCBIfam" id="TIGR03302">
    <property type="entry name" value="OM_YfiO"/>
    <property type="match status" value="1"/>
</dbReference>
<reference evidence="7" key="1">
    <citation type="submission" date="2022-05" db="EMBL/GenBank/DDBJ databases">
        <authorList>
            <person name="Jo J.-H."/>
            <person name="Im W.-T."/>
        </authorList>
    </citation>
    <scope>NUCLEOTIDE SEQUENCE</scope>
    <source>
        <strain evidence="7">RG327</strain>
    </source>
</reference>
<protein>
    <recommendedName>
        <fullName evidence="4">Outer membrane protein assembly factor BamD</fullName>
    </recommendedName>
</protein>
<keyword evidence="3 4" id="KW-0998">Cell outer membrane</keyword>
<feature type="signal peptide" evidence="4">
    <location>
        <begin position="1"/>
        <end position="24"/>
    </location>
</feature>
<evidence type="ECO:0000256" key="4">
    <source>
        <dbReference type="HAMAP-Rule" id="MF_00922"/>
    </source>
</evidence>
<feature type="compositionally biased region" description="Pro residues" evidence="5">
    <location>
        <begin position="278"/>
        <end position="288"/>
    </location>
</feature>
<evidence type="ECO:0000313" key="7">
    <source>
        <dbReference type="EMBL" id="MCL6679030.1"/>
    </source>
</evidence>
<dbReference type="InterPro" id="IPR017689">
    <property type="entry name" value="BamD"/>
</dbReference>
<comment type="similarity">
    <text evidence="4">Belongs to the BamD family.</text>
</comment>
<dbReference type="SUPFAM" id="SSF48452">
    <property type="entry name" value="TPR-like"/>
    <property type="match status" value="1"/>
</dbReference>
<feature type="domain" description="Outer membrane lipoprotein BamD-like" evidence="6">
    <location>
        <begin position="38"/>
        <end position="232"/>
    </location>
</feature>